<sequence length="103" mass="11240">MEGINITKMANMDAVYHEMDSRLTEMSSQYGLDITDIEGVVARLSQNIKDAKNRLYASAVLELAKPLTETKTGTKEELLEAFKAQSAQTAQSKTQASPAKEGS</sequence>
<evidence type="ECO:0000313" key="1">
    <source>
        <dbReference type="EMBL" id="QCT71931.1"/>
    </source>
</evidence>
<dbReference type="EMBL" id="CP029487">
    <property type="protein sequence ID" value="QCT71931.1"/>
    <property type="molecule type" value="Genomic_DNA"/>
</dbReference>
<evidence type="ECO:0000313" key="2">
    <source>
        <dbReference type="Proteomes" id="UP000218387"/>
    </source>
</evidence>
<gene>
    <name evidence="1" type="ORF">CPZ25_011520</name>
</gene>
<keyword evidence="2" id="KW-1185">Reference proteome</keyword>
<proteinExistence type="predicted"/>
<dbReference type="RefSeq" id="WP_073383677.1">
    <property type="nucleotide sequence ID" value="NZ_CABJDW020000007.1"/>
</dbReference>
<accession>A0A2A5T8P8</accession>
<dbReference type="AlphaFoldDB" id="A0A2A5T8P8"/>
<dbReference type="KEGG" id="emt:CPZ25_011520"/>
<protein>
    <submittedName>
        <fullName evidence="1">Uncharacterized protein</fullName>
    </submittedName>
</protein>
<organism evidence="1 2">
    <name type="scientific">Eubacterium maltosivorans</name>
    <dbReference type="NCBI Taxonomy" id="2041044"/>
    <lineage>
        <taxon>Bacteria</taxon>
        <taxon>Bacillati</taxon>
        <taxon>Bacillota</taxon>
        <taxon>Clostridia</taxon>
        <taxon>Eubacteriales</taxon>
        <taxon>Eubacteriaceae</taxon>
        <taxon>Eubacterium</taxon>
    </lineage>
</organism>
<reference evidence="1 2" key="1">
    <citation type="submission" date="2018-05" db="EMBL/GenBank/DDBJ databases">
        <title>Genome comparison of Eubacterium sp.</title>
        <authorList>
            <person name="Feng Y."/>
            <person name="Sanchez-Andrea I."/>
            <person name="Stams A.J.M."/>
            <person name="De Vos W.M."/>
        </authorList>
    </citation>
    <scope>NUCLEOTIDE SEQUENCE [LARGE SCALE GENOMIC DNA]</scope>
    <source>
        <strain evidence="1 2">YI</strain>
    </source>
</reference>
<name>A0A2A5T8P8_EUBML</name>
<dbReference type="Proteomes" id="UP000218387">
    <property type="component" value="Chromosome"/>
</dbReference>